<dbReference type="EMBL" id="CP051487">
    <property type="protein sequence ID" value="QJC82100.1"/>
    <property type="molecule type" value="Genomic_DNA"/>
</dbReference>
<dbReference type="RefSeq" id="WP_020796058.1">
    <property type="nucleotide sequence ID" value="NZ_CP044409.1"/>
</dbReference>
<dbReference type="AlphaFoldDB" id="A0AAE6ZZ94"/>
<dbReference type="Proteomes" id="UP000501367">
    <property type="component" value="Chromosome"/>
</dbReference>
<gene>
    <name evidence="1" type="ORF">HGP31_28820</name>
</gene>
<evidence type="ECO:0000313" key="2">
    <source>
        <dbReference type="Proteomes" id="UP000501367"/>
    </source>
</evidence>
<dbReference type="GeneID" id="72197642"/>
<evidence type="ECO:0000313" key="1">
    <source>
        <dbReference type="EMBL" id="QJC82100.1"/>
    </source>
</evidence>
<dbReference type="KEGG" id="pum:HGP31_28820"/>
<reference evidence="1 2" key="1">
    <citation type="submission" date="2020-04" db="EMBL/GenBank/DDBJ databases">
        <authorList>
            <person name="Yao Y."/>
            <person name="He Z."/>
        </authorList>
    </citation>
    <scope>NUCLEOTIDE SEQUENCE [LARGE SCALE GENOMIC DNA]</scope>
    <source>
        <strain evidence="1 2">CY-1</strain>
    </source>
</reference>
<organism evidence="1 2">
    <name type="scientific">Pseudomonas umsongensis</name>
    <dbReference type="NCBI Taxonomy" id="198618"/>
    <lineage>
        <taxon>Bacteria</taxon>
        <taxon>Pseudomonadati</taxon>
        <taxon>Pseudomonadota</taxon>
        <taxon>Gammaproteobacteria</taxon>
        <taxon>Pseudomonadales</taxon>
        <taxon>Pseudomonadaceae</taxon>
        <taxon>Pseudomonas</taxon>
    </lineage>
</organism>
<proteinExistence type="predicted"/>
<accession>A0AAE6ZZ94</accession>
<name>A0AAE6ZZ94_9PSED</name>
<protein>
    <submittedName>
        <fullName evidence="1">Uncharacterized protein</fullName>
    </submittedName>
</protein>
<sequence length="53" mass="5849">MEAINCGSEPARDELEGNALIQEIRVIVNVHREQARSHKMQLSFIDASGVTAL</sequence>